<dbReference type="InterPro" id="IPR045585">
    <property type="entry name" value="CdaA_N"/>
</dbReference>
<proteinExistence type="inferred from homology"/>
<dbReference type="EC" id="2.7.7.85" evidence="10"/>
<comment type="similarity">
    <text evidence="10">Belongs to the adenylate cyclase family. DacA/CdaA subfamily.</text>
</comment>
<keyword evidence="2 10" id="KW-1003">Cell membrane</keyword>
<comment type="caution">
    <text evidence="13">The sequence shown here is derived from an EMBL/GenBank/DDBJ whole genome shotgun (WGS) entry which is preliminary data.</text>
</comment>
<evidence type="ECO:0000256" key="8">
    <source>
        <dbReference type="ARBA" id="ARBA00022989"/>
    </source>
</evidence>
<keyword evidence="9 10" id="KW-0472">Membrane</keyword>
<evidence type="ECO:0000256" key="5">
    <source>
        <dbReference type="ARBA" id="ARBA00022695"/>
    </source>
</evidence>
<keyword evidence="6 10" id="KW-0547">Nucleotide-binding</keyword>
<dbReference type="RefSeq" id="WP_159582256.1">
    <property type="nucleotide sequence ID" value="NZ_JBIPKE010000018.1"/>
</dbReference>
<dbReference type="InterPro" id="IPR014046">
    <property type="entry name" value="C-di-AMP_synthase"/>
</dbReference>
<keyword evidence="5 10" id="KW-0548">Nucleotidyltransferase</keyword>
<dbReference type="PIRSF" id="PIRSF004793">
    <property type="entry name" value="UCP004793"/>
    <property type="match status" value="1"/>
</dbReference>
<dbReference type="EMBL" id="JBIPKE010000018">
    <property type="protein sequence ID" value="MFH6984511.1"/>
    <property type="molecule type" value="Genomic_DNA"/>
</dbReference>
<evidence type="ECO:0000256" key="6">
    <source>
        <dbReference type="ARBA" id="ARBA00022741"/>
    </source>
</evidence>
<evidence type="ECO:0000313" key="14">
    <source>
        <dbReference type="Proteomes" id="UP001610063"/>
    </source>
</evidence>
<sequence length="313" mass="34920">MILGFYIGFLEIGWVDIIDIFLFAILLYQVYKLMKGSVAIKVFLGFLVLYLIYLMVKAAEMELISNVLGQFMGVGVLAAIILFQQEIRKFLLLLGRTSIFNEGNLFDNFKSIWSSKGNYQKADVTPLIEAAKTLGGTNTGALIVISKNSELKFFAESGDRLDAVISKRLLMAIFNKYSPLHDGAVIIYNNKIIAARCILPVTEREVPAQFGLRHRAGIGMSENTDALVVAVSEETGQISTMRNGEIFHNLSTQELRKTINEYLYEDAKETTSSESVLKKAKQEGSTKKEEPKKKEDSKKEEPKPPVKESAKAS</sequence>
<evidence type="ECO:0000256" key="11">
    <source>
        <dbReference type="SAM" id="MobiDB-lite"/>
    </source>
</evidence>
<dbReference type="HAMAP" id="MF_01499">
    <property type="entry name" value="DacA"/>
    <property type="match status" value="1"/>
</dbReference>
<comment type="caution">
    <text evidence="10">Lacks conserved residue(s) required for the propagation of feature annotation.</text>
</comment>
<evidence type="ECO:0000259" key="12">
    <source>
        <dbReference type="PROSITE" id="PS51794"/>
    </source>
</evidence>
<dbReference type="SUPFAM" id="SSF143597">
    <property type="entry name" value="YojJ-like"/>
    <property type="match status" value="1"/>
</dbReference>
<feature type="transmembrane region" description="Helical" evidence="10">
    <location>
        <begin position="38"/>
        <end position="56"/>
    </location>
</feature>
<organism evidence="13 14">
    <name type="scientific">Marinoscillum luteum</name>
    <dbReference type="NCBI Taxonomy" id="861051"/>
    <lineage>
        <taxon>Bacteria</taxon>
        <taxon>Pseudomonadati</taxon>
        <taxon>Bacteroidota</taxon>
        <taxon>Cytophagia</taxon>
        <taxon>Cytophagales</taxon>
        <taxon>Reichenbachiellaceae</taxon>
        <taxon>Marinoscillum</taxon>
    </lineage>
</organism>
<feature type="transmembrane region" description="Helical" evidence="10">
    <location>
        <begin position="12"/>
        <end position="31"/>
    </location>
</feature>
<feature type="region of interest" description="Disordered" evidence="11">
    <location>
        <begin position="267"/>
        <end position="313"/>
    </location>
</feature>
<dbReference type="InterPro" id="IPR036888">
    <property type="entry name" value="DNA_integrity_DisA_N_sf"/>
</dbReference>
<dbReference type="NCBIfam" id="TIGR00159">
    <property type="entry name" value="diadenylate cyclase CdaA"/>
    <property type="match status" value="1"/>
</dbReference>
<evidence type="ECO:0000256" key="9">
    <source>
        <dbReference type="ARBA" id="ARBA00023136"/>
    </source>
</evidence>
<feature type="transmembrane region" description="Helical" evidence="10">
    <location>
        <begin position="63"/>
        <end position="83"/>
    </location>
</feature>
<keyword evidence="3 10" id="KW-0808">Transferase</keyword>
<name>A0ABW7NA44_9BACT</name>
<protein>
    <recommendedName>
        <fullName evidence="10">Diadenylate cyclase</fullName>
        <shortName evidence="10">DAC</shortName>
        <ecNumber evidence="10">2.7.7.85</ecNumber>
    </recommendedName>
    <alternativeName>
        <fullName evidence="10">Cyclic-di-AMP synthase</fullName>
        <shortName evidence="10">c-di-AMP synthase</shortName>
    </alternativeName>
</protein>
<dbReference type="PANTHER" id="PTHR34185">
    <property type="entry name" value="DIADENYLATE CYCLASE"/>
    <property type="match status" value="1"/>
</dbReference>
<evidence type="ECO:0000256" key="10">
    <source>
        <dbReference type="HAMAP-Rule" id="MF_01499"/>
    </source>
</evidence>
<evidence type="ECO:0000256" key="2">
    <source>
        <dbReference type="ARBA" id="ARBA00022475"/>
    </source>
</evidence>
<evidence type="ECO:0000256" key="7">
    <source>
        <dbReference type="ARBA" id="ARBA00022840"/>
    </source>
</evidence>
<dbReference type="Proteomes" id="UP001610063">
    <property type="component" value="Unassembled WGS sequence"/>
</dbReference>
<dbReference type="Pfam" id="PF19293">
    <property type="entry name" value="CdaA_N"/>
    <property type="match status" value="1"/>
</dbReference>
<comment type="catalytic activity">
    <reaction evidence="1 10">
        <text>2 ATP = 3',3'-c-di-AMP + 2 diphosphate</text>
        <dbReference type="Rhea" id="RHEA:35655"/>
        <dbReference type="ChEBI" id="CHEBI:30616"/>
        <dbReference type="ChEBI" id="CHEBI:33019"/>
        <dbReference type="ChEBI" id="CHEBI:71500"/>
        <dbReference type="EC" id="2.7.7.85"/>
    </reaction>
</comment>
<gene>
    <name evidence="13" type="primary">cdaA</name>
    <name evidence="10" type="synonym">dacA</name>
    <name evidence="13" type="ORF">ACHKAR_13745</name>
</gene>
<evidence type="ECO:0000256" key="3">
    <source>
        <dbReference type="ARBA" id="ARBA00022679"/>
    </source>
</evidence>
<dbReference type="InterPro" id="IPR050338">
    <property type="entry name" value="DisA"/>
</dbReference>
<keyword evidence="7 10" id="KW-0067">ATP-binding</keyword>
<feature type="domain" description="DAC" evidence="12">
    <location>
        <begin position="84"/>
        <end position="252"/>
    </location>
</feature>
<comment type="function">
    <text evidence="10">Catalyzes the condensation of 2 ATP molecules into cyclic di-AMP (c-di-AMP), a second messenger used to regulate differing processes in different bacteria.</text>
</comment>
<dbReference type="Gene3D" id="3.40.1700.10">
    <property type="entry name" value="DNA integrity scanning protein, DisA, N-terminal domain"/>
    <property type="match status" value="1"/>
</dbReference>
<evidence type="ECO:0000256" key="4">
    <source>
        <dbReference type="ARBA" id="ARBA00022692"/>
    </source>
</evidence>
<keyword evidence="8 10" id="KW-1133">Transmembrane helix</keyword>
<accession>A0ABW7NA44</accession>
<keyword evidence="14" id="KW-1185">Reference proteome</keyword>
<comment type="subunit">
    <text evidence="10">Probably a homodimer.</text>
</comment>
<evidence type="ECO:0000313" key="13">
    <source>
        <dbReference type="EMBL" id="MFH6984511.1"/>
    </source>
</evidence>
<dbReference type="InterPro" id="IPR003390">
    <property type="entry name" value="DNA_integrity_scan_DisA_N"/>
</dbReference>
<evidence type="ECO:0000256" key="1">
    <source>
        <dbReference type="ARBA" id="ARBA00000877"/>
    </source>
</evidence>
<dbReference type="PANTHER" id="PTHR34185:SF1">
    <property type="entry name" value="DIADENYLATE CYCLASE"/>
    <property type="match status" value="1"/>
</dbReference>
<dbReference type="PROSITE" id="PS51794">
    <property type="entry name" value="DAC"/>
    <property type="match status" value="1"/>
</dbReference>
<dbReference type="GO" id="GO:0106408">
    <property type="term" value="F:diadenylate cyclase activity"/>
    <property type="evidence" value="ECO:0007669"/>
    <property type="project" value="UniProtKB-EC"/>
</dbReference>
<keyword evidence="4 10" id="KW-0812">Transmembrane</keyword>
<reference evidence="13 14" key="1">
    <citation type="journal article" date="2013" name="Int. J. Syst. Evol. Microbiol.">
        <title>Marinoscillum luteum sp. nov., isolated from marine sediment.</title>
        <authorList>
            <person name="Cha I.T."/>
            <person name="Park S.J."/>
            <person name="Kim S.J."/>
            <person name="Kim J.G."/>
            <person name="Jung M.Y."/>
            <person name="Shin K.S."/>
            <person name="Kwon K.K."/>
            <person name="Yang S.H."/>
            <person name="Seo Y.S."/>
            <person name="Rhee S.K."/>
        </authorList>
    </citation>
    <scope>NUCLEOTIDE SEQUENCE [LARGE SCALE GENOMIC DNA]</scope>
    <source>
        <strain evidence="13 14">KCTC 23939</strain>
    </source>
</reference>
<dbReference type="Pfam" id="PF02457">
    <property type="entry name" value="DAC"/>
    <property type="match status" value="1"/>
</dbReference>
<dbReference type="InterPro" id="IPR034701">
    <property type="entry name" value="CdaA"/>
</dbReference>